<dbReference type="Pfam" id="PF03951">
    <property type="entry name" value="Gln-synt_N"/>
    <property type="match status" value="1"/>
</dbReference>
<evidence type="ECO:0000256" key="5">
    <source>
        <dbReference type="ARBA" id="ARBA00022598"/>
    </source>
</evidence>
<dbReference type="Gene3D" id="3.30.590.10">
    <property type="entry name" value="Glutamine synthetase/guanido kinase, catalytic domain"/>
    <property type="match status" value="1"/>
</dbReference>
<evidence type="ECO:0000256" key="10">
    <source>
        <dbReference type="PIRSR" id="PIRSR604809-3"/>
    </source>
</evidence>
<evidence type="ECO:0000256" key="7">
    <source>
        <dbReference type="ARBA" id="ARBA00022840"/>
    </source>
</evidence>
<dbReference type="AlphaFoldDB" id="A0A1G1YBH5"/>
<dbReference type="GO" id="GO:0004356">
    <property type="term" value="F:glutamine synthetase activity"/>
    <property type="evidence" value="ECO:0007669"/>
    <property type="project" value="UniProtKB-EC"/>
</dbReference>
<feature type="binding site" evidence="8">
    <location>
        <begin position="262"/>
        <end position="263"/>
    </location>
    <ligand>
        <name>L-glutamate</name>
        <dbReference type="ChEBI" id="CHEBI:29985"/>
    </ligand>
</feature>
<dbReference type="InterPro" id="IPR004809">
    <property type="entry name" value="Gln_synth_I"/>
</dbReference>
<keyword evidence="6 9" id="KW-0547">Nucleotide-binding</keyword>
<keyword evidence="5 13" id="KW-0436">Ligase</keyword>
<evidence type="ECO:0000259" key="15">
    <source>
        <dbReference type="PROSITE" id="PS51987"/>
    </source>
</evidence>
<dbReference type="SUPFAM" id="SSF54368">
    <property type="entry name" value="Glutamine synthetase, N-terminal domain"/>
    <property type="match status" value="1"/>
</dbReference>
<sequence>MPKKVFDQIEKEKVEIIDLRFVDIFGKWQHFSTPASFLSEKDFKEGIGFDGSSIKGFKPIEESDLILIPEPETAFIDPFFEHKTLCLICDVYEPGTRQPFIFDPRFIAKKAQKYLESTGLADKVYLGPEAEFFIFDSINYFESENQSYYKIDSAEAFWNSGLGERNLGYKIRAKEGYFPVPPNDTLQDLRSEITRHLINAGIEVEKHHHEVATAGQSEIDMKYDELLAMADKLMKFKYIVKATCSKAGRVATFMPKPIFSDNGSGMHTHISLWQEGQPLFAGDKYGGLSEMALYFIGGLLKHAGAVLAFASPTTNSYKRLVPGYEAPVNLAYSQRNRSAAIRIPVYSDHPSSKRLEFRPPDPAANPYLAFSAILLAGLDGIQNKIDPGKAYDSNIFELTKEEAKDIKSVPGSLVEALACLNKDREFLTESGVFTDAFIDQWIDLKTGLEADPVRLRPHPHEFLLYHDC</sequence>
<evidence type="ECO:0000256" key="1">
    <source>
        <dbReference type="ARBA" id="ARBA00004496"/>
    </source>
</evidence>
<dbReference type="InterPro" id="IPR027302">
    <property type="entry name" value="Gln_synth_N_conserv_site"/>
</dbReference>
<dbReference type="PROSITE" id="PS00180">
    <property type="entry name" value="GLNA_1"/>
    <property type="match status" value="1"/>
</dbReference>
<feature type="binding site" evidence="9">
    <location>
        <position position="337"/>
    </location>
    <ligand>
        <name>ATP</name>
        <dbReference type="ChEBI" id="CHEBI:30616"/>
    </ligand>
</feature>
<dbReference type="GO" id="GO:0046872">
    <property type="term" value="F:metal ion binding"/>
    <property type="evidence" value="ECO:0007669"/>
    <property type="project" value="UniProtKB-KW"/>
</dbReference>
<dbReference type="PANTHER" id="PTHR43407">
    <property type="entry name" value="GLUTAMINE SYNTHETASE"/>
    <property type="match status" value="1"/>
</dbReference>
<evidence type="ECO:0000256" key="12">
    <source>
        <dbReference type="RuleBase" id="RU000384"/>
    </source>
</evidence>
<proteinExistence type="inferred from homology"/>
<feature type="binding site" evidence="10">
    <location>
        <position position="356"/>
    </location>
    <ligand>
        <name>Mg(2+)</name>
        <dbReference type="ChEBI" id="CHEBI:18420"/>
        <label>1</label>
    </ligand>
</feature>
<dbReference type="FunFam" id="3.30.590.10:FF:000001">
    <property type="entry name" value="Glutamine synthetase"/>
    <property type="match status" value="1"/>
</dbReference>
<feature type="binding site" evidence="8">
    <location>
        <position position="319"/>
    </location>
    <ligand>
        <name>L-glutamate</name>
        <dbReference type="ChEBI" id="CHEBI:29985"/>
    </ligand>
</feature>
<comment type="catalytic activity">
    <reaction evidence="13">
        <text>L-glutamate + NH4(+) + ATP = L-glutamine + ADP + phosphate + H(+)</text>
        <dbReference type="Rhea" id="RHEA:16169"/>
        <dbReference type="ChEBI" id="CHEBI:15378"/>
        <dbReference type="ChEBI" id="CHEBI:28938"/>
        <dbReference type="ChEBI" id="CHEBI:29985"/>
        <dbReference type="ChEBI" id="CHEBI:30616"/>
        <dbReference type="ChEBI" id="CHEBI:43474"/>
        <dbReference type="ChEBI" id="CHEBI:58359"/>
        <dbReference type="ChEBI" id="CHEBI:456216"/>
        <dbReference type="EC" id="6.3.1.2"/>
    </reaction>
</comment>
<dbReference type="Proteomes" id="UP000178432">
    <property type="component" value="Unassembled WGS sequence"/>
</dbReference>
<dbReference type="NCBIfam" id="TIGR00653">
    <property type="entry name" value="GlnA"/>
    <property type="match status" value="1"/>
</dbReference>
<keyword evidence="10" id="KW-0460">Magnesium</keyword>
<feature type="binding site" evidence="9">
    <location>
        <position position="205"/>
    </location>
    <ligand>
        <name>ATP</name>
        <dbReference type="ChEBI" id="CHEBI:30616"/>
    </ligand>
</feature>
<evidence type="ECO:0000259" key="14">
    <source>
        <dbReference type="PROSITE" id="PS51986"/>
    </source>
</evidence>
<feature type="binding site" evidence="10">
    <location>
        <position position="131"/>
    </location>
    <ligand>
        <name>Mg(2+)</name>
        <dbReference type="ChEBI" id="CHEBI:18420"/>
        <label>1</label>
    </ligand>
</feature>
<evidence type="ECO:0000256" key="8">
    <source>
        <dbReference type="PIRSR" id="PIRSR604809-1"/>
    </source>
</evidence>
<gene>
    <name evidence="16" type="ORF">A2663_02440</name>
</gene>
<feature type="binding site" evidence="8">
    <location>
        <position position="325"/>
    </location>
    <ligand>
        <name>L-glutamate</name>
        <dbReference type="ChEBI" id="CHEBI:29985"/>
    </ligand>
</feature>
<evidence type="ECO:0000256" key="6">
    <source>
        <dbReference type="ARBA" id="ARBA00022741"/>
    </source>
</evidence>
<dbReference type="SUPFAM" id="SSF55931">
    <property type="entry name" value="Glutamine synthetase/guanido kinase"/>
    <property type="match status" value="1"/>
</dbReference>
<dbReference type="Pfam" id="PF00120">
    <property type="entry name" value="Gln-synt_C"/>
    <property type="match status" value="1"/>
</dbReference>
<dbReference type="InterPro" id="IPR008147">
    <property type="entry name" value="Gln_synt_N"/>
</dbReference>
<dbReference type="EC" id="6.3.1.2" evidence="13"/>
<name>A0A1G1YBH5_9BACT</name>
<dbReference type="PROSITE" id="PS00181">
    <property type="entry name" value="GLNA_ATP"/>
    <property type="match status" value="1"/>
</dbReference>
<dbReference type="InterPro" id="IPR008146">
    <property type="entry name" value="Gln_synth_cat_dom"/>
</dbReference>
<dbReference type="GO" id="GO:0005737">
    <property type="term" value="C:cytoplasm"/>
    <property type="evidence" value="ECO:0007669"/>
    <property type="project" value="UniProtKB-SubCell"/>
</dbReference>
<feature type="binding site" evidence="8">
    <location>
        <position position="358"/>
    </location>
    <ligand>
        <name>L-glutamate</name>
        <dbReference type="ChEBI" id="CHEBI:29985"/>
    </ligand>
</feature>
<dbReference type="GO" id="GO:0005524">
    <property type="term" value="F:ATP binding"/>
    <property type="evidence" value="ECO:0007669"/>
    <property type="project" value="UniProtKB-KW"/>
</dbReference>
<evidence type="ECO:0000256" key="13">
    <source>
        <dbReference type="RuleBase" id="RU004356"/>
    </source>
</evidence>
<keyword evidence="4" id="KW-0963">Cytoplasm</keyword>
<evidence type="ECO:0000256" key="2">
    <source>
        <dbReference type="ARBA" id="ARBA00009897"/>
    </source>
</evidence>
<comment type="cofactor">
    <cofactor evidence="10">
        <name>Mg(2+)</name>
        <dbReference type="ChEBI" id="CHEBI:18420"/>
    </cofactor>
    <text evidence="10">Binds 2 Mg(2+) ions per subunit.</text>
</comment>
<keyword evidence="10" id="KW-0479">Metal-binding</keyword>
<comment type="similarity">
    <text evidence="2 11 12">Belongs to the glutamine synthetase family.</text>
</comment>
<dbReference type="GO" id="GO:0006542">
    <property type="term" value="P:glutamine biosynthetic process"/>
    <property type="evidence" value="ECO:0007669"/>
    <property type="project" value="InterPro"/>
</dbReference>
<dbReference type="InterPro" id="IPR014746">
    <property type="entry name" value="Gln_synth/guanido_kin_cat_dom"/>
</dbReference>
<evidence type="ECO:0000256" key="4">
    <source>
        <dbReference type="ARBA" id="ARBA00022490"/>
    </source>
</evidence>
<evidence type="ECO:0000256" key="3">
    <source>
        <dbReference type="ARBA" id="ARBA00021364"/>
    </source>
</evidence>
<evidence type="ECO:0000256" key="9">
    <source>
        <dbReference type="PIRSR" id="PIRSR604809-2"/>
    </source>
</evidence>
<evidence type="ECO:0000313" key="16">
    <source>
        <dbReference type="EMBL" id="OGY49601.1"/>
    </source>
</evidence>
<dbReference type="PROSITE" id="PS51987">
    <property type="entry name" value="GS_CATALYTIC"/>
    <property type="match status" value="1"/>
</dbReference>
<accession>A0A1G1YBH5</accession>
<feature type="binding site" evidence="9">
    <location>
        <begin position="269"/>
        <end position="271"/>
    </location>
    <ligand>
        <name>ATP</name>
        <dbReference type="ChEBI" id="CHEBI:30616"/>
    </ligand>
</feature>
<dbReference type="SMART" id="SM01230">
    <property type="entry name" value="Gln-synt_C"/>
    <property type="match status" value="1"/>
</dbReference>
<organism evidence="16 17">
    <name type="scientific">Candidatus Buchananbacteria bacterium RIFCSPHIGHO2_01_FULL_46_12</name>
    <dbReference type="NCBI Taxonomy" id="1797536"/>
    <lineage>
        <taxon>Bacteria</taxon>
        <taxon>Candidatus Buchananiibacteriota</taxon>
    </lineage>
</organism>
<comment type="subcellular location">
    <subcellularLocation>
        <location evidence="1">Cytoplasm</location>
    </subcellularLocation>
</comment>
<keyword evidence="7 9" id="KW-0067">ATP-binding</keyword>
<feature type="binding site" evidence="10">
    <location>
        <position position="267"/>
    </location>
    <ligand>
        <name>Mg(2+)</name>
        <dbReference type="ChEBI" id="CHEBI:18420"/>
        <label>1</label>
    </ligand>
</feature>
<dbReference type="Gene3D" id="3.10.20.70">
    <property type="entry name" value="Glutamine synthetase, N-terminal domain"/>
    <property type="match status" value="1"/>
</dbReference>
<feature type="binding site" evidence="10">
    <location>
        <position position="129"/>
    </location>
    <ligand>
        <name>Mg(2+)</name>
        <dbReference type="ChEBI" id="CHEBI:18420"/>
        <label>1</label>
    </ligand>
</feature>
<dbReference type="GO" id="GO:0016020">
    <property type="term" value="C:membrane"/>
    <property type="evidence" value="ECO:0007669"/>
    <property type="project" value="TreeGrafter"/>
</dbReference>
<reference evidence="16 17" key="1">
    <citation type="journal article" date="2016" name="Nat. Commun.">
        <title>Thousands of microbial genomes shed light on interconnected biogeochemical processes in an aquifer system.</title>
        <authorList>
            <person name="Anantharaman K."/>
            <person name="Brown C.T."/>
            <person name="Hug L.A."/>
            <person name="Sharon I."/>
            <person name="Castelle C.J."/>
            <person name="Probst A.J."/>
            <person name="Thomas B.C."/>
            <person name="Singh A."/>
            <person name="Wilkins M.J."/>
            <person name="Karaoz U."/>
            <person name="Brodie E.L."/>
            <person name="Williams K.H."/>
            <person name="Hubbard S.S."/>
            <person name="Banfield J.F."/>
        </authorList>
    </citation>
    <scope>NUCLEOTIDE SEQUENCE [LARGE SCALE GENOMIC DNA]</scope>
</reference>
<protein>
    <recommendedName>
        <fullName evidence="3 13">Glutamine synthetase</fullName>
        <ecNumber evidence="13">6.3.1.2</ecNumber>
    </recommendedName>
</protein>
<evidence type="ECO:0000256" key="11">
    <source>
        <dbReference type="PROSITE-ProRule" id="PRU01330"/>
    </source>
</evidence>
<dbReference type="PANTHER" id="PTHR43407:SF1">
    <property type="entry name" value="LENGSIN"/>
    <property type="match status" value="1"/>
</dbReference>
<feature type="domain" description="GS beta-grasp" evidence="14">
    <location>
        <begin position="12"/>
        <end position="96"/>
    </location>
</feature>
<feature type="binding site" evidence="10">
    <location>
        <position position="218"/>
    </location>
    <ligand>
        <name>Mg(2+)</name>
        <dbReference type="ChEBI" id="CHEBI:18420"/>
        <label>1</label>
    </ligand>
</feature>
<feature type="binding site" evidence="8">
    <location>
        <position position="337"/>
    </location>
    <ligand>
        <name>L-glutamate</name>
        <dbReference type="ChEBI" id="CHEBI:29985"/>
    </ligand>
</feature>
<dbReference type="GO" id="GO:0019740">
    <property type="term" value="P:nitrogen utilization"/>
    <property type="evidence" value="ECO:0007669"/>
    <property type="project" value="TreeGrafter"/>
</dbReference>
<dbReference type="InterPro" id="IPR027303">
    <property type="entry name" value="Gln_synth_gly_rich_site"/>
</dbReference>
<evidence type="ECO:0000313" key="17">
    <source>
        <dbReference type="Proteomes" id="UP000178432"/>
    </source>
</evidence>
<dbReference type="EMBL" id="MHIF01000002">
    <property type="protein sequence ID" value="OGY49601.1"/>
    <property type="molecule type" value="Genomic_DNA"/>
</dbReference>
<comment type="caution">
    <text evidence="16">The sequence shown here is derived from an EMBL/GenBank/DDBJ whole genome shotgun (WGS) entry which is preliminary data.</text>
</comment>
<dbReference type="InterPro" id="IPR036651">
    <property type="entry name" value="Gln_synt_N_sf"/>
</dbReference>
<feature type="binding site" evidence="10">
    <location>
        <position position="210"/>
    </location>
    <ligand>
        <name>Mg(2+)</name>
        <dbReference type="ChEBI" id="CHEBI:18420"/>
        <label>1</label>
    </ligand>
</feature>
<dbReference type="PROSITE" id="PS51986">
    <property type="entry name" value="GS_BETA_GRASP"/>
    <property type="match status" value="1"/>
</dbReference>
<feature type="domain" description="GS catalytic" evidence="15">
    <location>
        <begin position="104"/>
        <end position="468"/>
    </location>
</feature>